<dbReference type="Proteomes" id="UP000324222">
    <property type="component" value="Unassembled WGS sequence"/>
</dbReference>
<name>A0A5B7E5H5_PORTR</name>
<sequence>MKLKLLIRVKAVRYFTKNNADDDDNNNNNNNSNSVPSNTRNLGRFSDTLRKKKYQKFII</sequence>
<evidence type="ECO:0000256" key="1">
    <source>
        <dbReference type="SAM" id="MobiDB-lite"/>
    </source>
</evidence>
<proteinExistence type="predicted"/>
<reference evidence="2 3" key="1">
    <citation type="submission" date="2019-05" db="EMBL/GenBank/DDBJ databases">
        <title>Another draft genome of Portunus trituberculatus and its Hox gene families provides insights of decapod evolution.</title>
        <authorList>
            <person name="Jeong J.-H."/>
            <person name="Song I."/>
            <person name="Kim S."/>
            <person name="Choi T."/>
            <person name="Kim D."/>
            <person name="Ryu S."/>
            <person name="Kim W."/>
        </authorList>
    </citation>
    <scope>NUCLEOTIDE SEQUENCE [LARGE SCALE GENOMIC DNA]</scope>
    <source>
        <tissue evidence="2">Muscle</tissue>
    </source>
</reference>
<accession>A0A5B7E5H5</accession>
<keyword evidence="3" id="KW-1185">Reference proteome</keyword>
<comment type="caution">
    <text evidence="2">The sequence shown here is derived from an EMBL/GenBank/DDBJ whole genome shotgun (WGS) entry which is preliminary data.</text>
</comment>
<dbReference type="AlphaFoldDB" id="A0A5B7E5H5"/>
<organism evidence="2 3">
    <name type="scientific">Portunus trituberculatus</name>
    <name type="common">Swimming crab</name>
    <name type="synonym">Neptunus trituberculatus</name>
    <dbReference type="NCBI Taxonomy" id="210409"/>
    <lineage>
        <taxon>Eukaryota</taxon>
        <taxon>Metazoa</taxon>
        <taxon>Ecdysozoa</taxon>
        <taxon>Arthropoda</taxon>
        <taxon>Crustacea</taxon>
        <taxon>Multicrustacea</taxon>
        <taxon>Malacostraca</taxon>
        <taxon>Eumalacostraca</taxon>
        <taxon>Eucarida</taxon>
        <taxon>Decapoda</taxon>
        <taxon>Pleocyemata</taxon>
        <taxon>Brachyura</taxon>
        <taxon>Eubrachyura</taxon>
        <taxon>Portunoidea</taxon>
        <taxon>Portunidae</taxon>
        <taxon>Portuninae</taxon>
        <taxon>Portunus</taxon>
    </lineage>
</organism>
<dbReference type="EMBL" id="VSRR010002040">
    <property type="protein sequence ID" value="MPC29241.1"/>
    <property type="molecule type" value="Genomic_DNA"/>
</dbReference>
<gene>
    <name evidence="2" type="ORF">E2C01_022464</name>
</gene>
<evidence type="ECO:0000313" key="2">
    <source>
        <dbReference type="EMBL" id="MPC29241.1"/>
    </source>
</evidence>
<protein>
    <submittedName>
        <fullName evidence="2">Uncharacterized protein</fullName>
    </submittedName>
</protein>
<evidence type="ECO:0000313" key="3">
    <source>
        <dbReference type="Proteomes" id="UP000324222"/>
    </source>
</evidence>
<feature type="region of interest" description="Disordered" evidence="1">
    <location>
        <begin position="17"/>
        <end position="46"/>
    </location>
</feature>